<sequence>MPTGKRKPTKRPPPKRSTTSHKPSYKRRSGKESLTAAERAMDDSEDDNDYQPDLQLEEQDSEDDSRNPVDLSTSSQHPPTNNSSRPACSTNTNSNTSPQPTGTASTHNPNHTQLTLHNYSTVGKELGRPALERMLNDPKRKTQNRPPSAILGEAQALQGYYTMDKMSLSLVGNTSLATLESALFEGPISHDRNGYTTWMSYSLANTVQISMPAGGQSEGFAEHNQNCRKWTELTETESETFQPKLFEKLAYAHFTNIATPVSEEERATDQEITQYMHHFTRLANLDKVSKHLQSGVLGQTIAKSLAVIEKRGPEEIGKVATQLQSIFKRFGIHSHLLVASWNPKTKLENPMWNPEYTTSPRWAEYAKRTHHLARDFAIRSTAAQIEFTETQKSTNQNDKTPQVTMRTKLTNLLNNEIRKNLPHPPQGPKHDVYPKTPNPHETIAGRCYQGVQLAVRQATDSQVTQEMLTLGAKGGRLTDKQVKTWIEDIEEGRYSIHVATATTTATNG</sequence>
<dbReference type="RefSeq" id="XP_007417086.1">
    <property type="nucleotide sequence ID" value="XM_007417024.1"/>
</dbReference>
<evidence type="ECO:0000313" key="3">
    <source>
        <dbReference type="Proteomes" id="UP000001072"/>
    </source>
</evidence>
<gene>
    <name evidence="2" type="ORF">MELLADRAFT_94176</name>
</gene>
<proteinExistence type="predicted"/>
<name>F4S6R5_MELLP</name>
<dbReference type="GeneID" id="18936806"/>
<dbReference type="OrthoDB" id="2510583at2759"/>
<dbReference type="AlphaFoldDB" id="F4S6R5"/>
<feature type="compositionally biased region" description="Acidic residues" evidence="1">
    <location>
        <begin position="43"/>
        <end position="63"/>
    </location>
</feature>
<evidence type="ECO:0000313" key="2">
    <source>
        <dbReference type="EMBL" id="EGF99616.1"/>
    </source>
</evidence>
<dbReference type="VEuPathDB" id="FungiDB:MELLADRAFT_94176"/>
<dbReference type="Proteomes" id="UP000001072">
    <property type="component" value="Unassembled WGS sequence"/>
</dbReference>
<dbReference type="InParanoid" id="F4S6R5"/>
<dbReference type="EMBL" id="GL883156">
    <property type="protein sequence ID" value="EGF99616.1"/>
    <property type="molecule type" value="Genomic_DNA"/>
</dbReference>
<feature type="region of interest" description="Disordered" evidence="1">
    <location>
        <begin position="1"/>
        <end position="114"/>
    </location>
</feature>
<dbReference type="KEGG" id="mlr:MELLADRAFT_94176"/>
<accession>F4S6R5</accession>
<evidence type="ECO:0000256" key="1">
    <source>
        <dbReference type="SAM" id="MobiDB-lite"/>
    </source>
</evidence>
<feature type="compositionally biased region" description="Polar residues" evidence="1">
    <location>
        <begin position="70"/>
        <end position="88"/>
    </location>
</feature>
<organism evidence="3">
    <name type="scientific">Melampsora larici-populina (strain 98AG31 / pathotype 3-4-7)</name>
    <name type="common">Poplar leaf rust fungus</name>
    <dbReference type="NCBI Taxonomy" id="747676"/>
    <lineage>
        <taxon>Eukaryota</taxon>
        <taxon>Fungi</taxon>
        <taxon>Dikarya</taxon>
        <taxon>Basidiomycota</taxon>
        <taxon>Pucciniomycotina</taxon>
        <taxon>Pucciniomycetes</taxon>
        <taxon>Pucciniales</taxon>
        <taxon>Melampsoraceae</taxon>
        <taxon>Melampsora</taxon>
    </lineage>
</organism>
<feature type="compositionally biased region" description="Polar residues" evidence="1">
    <location>
        <begin position="98"/>
        <end position="114"/>
    </location>
</feature>
<keyword evidence="3" id="KW-1185">Reference proteome</keyword>
<dbReference type="HOGENOM" id="CLU_026101_1_0_1"/>
<reference evidence="3" key="1">
    <citation type="journal article" date="2011" name="Proc. Natl. Acad. Sci. U.S.A.">
        <title>Obligate biotrophy features unraveled by the genomic analysis of rust fungi.</title>
        <authorList>
            <person name="Duplessis S."/>
            <person name="Cuomo C.A."/>
            <person name="Lin Y.-C."/>
            <person name="Aerts A."/>
            <person name="Tisserant E."/>
            <person name="Veneault-Fourrey C."/>
            <person name="Joly D.L."/>
            <person name="Hacquard S."/>
            <person name="Amselem J."/>
            <person name="Cantarel B.L."/>
            <person name="Chiu R."/>
            <person name="Coutinho P.M."/>
            <person name="Feau N."/>
            <person name="Field M."/>
            <person name="Frey P."/>
            <person name="Gelhaye E."/>
            <person name="Goldberg J."/>
            <person name="Grabherr M.G."/>
            <person name="Kodira C.D."/>
            <person name="Kohler A."/>
            <person name="Kuees U."/>
            <person name="Lindquist E.A."/>
            <person name="Lucas S.M."/>
            <person name="Mago R."/>
            <person name="Mauceli E."/>
            <person name="Morin E."/>
            <person name="Murat C."/>
            <person name="Pangilinan J.L."/>
            <person name="Park R."/>
            <person name="Pearson M."/>
            <person name="Quesneville H."/>
            <person name="Rouhier N."/>
            <person name="Sakthikumar S."/>
            <person name="Salamov A.A."/>
            <person name="Schmutz J."/>
            <person name="Selles B."/>
            <person name="Shapiro H."/>
            <person name="Tanguay P."/>
            <person name="Tuskan G.A."/>
            <person name="Henrissat B."/>
            <person name="Van de Peer Y."/>
            <person name="Rouze P."/>
            <person name="Ellis J.G."/>
            <person name="Dodds P.N."/>
            <person name="Schein J.E."/>
            <person name="Zhong S."/>
            <person name="Hamelin R.C."/>
            <person name="Grigoriev I.V."/>
            <person name="Szabo L.J."/>
            <person name="Martin F."/>
        </authorList>
    </citation>
    <scope>NUCLEOTIDE SEQUENCE [LARGE SCALE GENOMIC DNA]</scope>
    <source>
        <strain evidence="3">98AG31 / pathotype 3-4-7</strain>
    </source>
</reference>
<feature type="compositionally biased region" description="Basic residues" evidence="1">
    <location>
        <begin position="1"/>
        <end position="14"/>
    </location>
</feature>
<protein>
    <submittedName>
        <fullName evidence="2">Uncharacterized protein</fullName>
    </submittedName>
</protein>